<feature type="region of interest" description="Disordered" evidence="6">
    <location>
        <begin position="1"/>
        <end position="37"/>
    </location>
</feature>
<evidence type="ECO:0000259" key="9">
    <source>
        <dbReference type="Pfam" id="PF16916"/>
    </source>
</evidence>
<evidence type="ECO:0000256" key="1">
    <source>
        <dbReference type="ARBA" id="ARBA00004141"/>
    </source>
</evidence>
<dbReference type="Proteomes" id="UP000822688">
    <property type="component" value="Chromosome 1"/>
</dbReference>
<evidence type="ECO:0000313" key="11">
    <source>
        <dbReference type="Proteomes" id="UP000822688"/>
    </source>
</evidence>
<dbReference type="GO" id="GO:0016020">
    <property type="term" value="C:membrane"/>
    <property type="evidence" value="ECO:0007669"/>
    <property type="project" value="UniProtKB-SubCell"/>
</dbReference>
<evidence type="ECO:0000313" key="10">
    <source>
        <dbReference type="EMBL" id="KAG0592746.1"/>
    </source>
</evidence>
<evidence type="ECO:0000256" key="4">
    <source>
        <dbReference type="ARBA" id="ARBA00022989"/>
    </source>
</evidence>
<feature type="domain" description="Cation efflux protein cytoplasmic" evidence="9">
    <location>
        <begin position="328"/>
        <end position="393"/>
    </location>
</feature>
<keyword evidence="11" id="KW-1185">Reference proteome</keyword>
<feature type="transmembrane region" description="Helical" evidence="7">
    <location>
        <begin position="225"/>
        <end position="245"/>
    </location>
</feature>
<dbReference type="AlphaFoldDB" id="A0A8T0JBR2"/>
<dbReference type="InterPro" id="IPR027470">
    <property type="entry name" value="Cation_efflux_CTD"/>
</dbReference>
<keyword evidence="4 7" id="KW-1133">Transmembrane helix</keyword>
<organism evidence="10 11">
    <name type="scientific">Ceratodon purpureus</name>
    <name type="common">Fire moss</name>
    <name type="synonym">Dicranum purpureum</name>
    <dbReference type="NCBI Taxonomy" id="3225"/>
    <lineage>
        <taxon>Eukaryota</taxon>
        <taxon>Viridiplantae</taxon>
        <taxon>Streptophyta</taxon>
        <taxon>Embryophyta</taxon>
        <taxon>Bryophyta</taxon>
        <taxon>Bryophytina</taxon>
        <taxon>Bryopsida</taxon>
        <taxon>Dicranidae</taxon>
        <taxon>Pseudoditrichales</taxon>
        <taxon>Ditrichaceae</taxon>
        <taxon>Ceratodon</taxon>
    </lineage>
</organism>
<name>A0A8T0JBR2_CERPU</name>
<dbReference type="EMBL" id="CM026421">
    <property type="protein sequence ID" value="KAG0592746.1"/>
    <property type="molecule type" value="Genomic_DNA"/>
</dbReference>
<dbReference type="InterPro" id="IPR027469">
    <property type="entry name" value="Cation_efflux_TMD_sf"/>
</dbReference>
<keyword evidence="5 7" id="KW-0472">Membrane</keyword>
<evidence type="ECO:0000259" key="8">
    <source>
        <dbReference type="Pfam" id="PF01545"/>
    </source>
</evidence>
<dbReference type="InterPro" id="IPR050291">
    <property type="entry name" value="CDF_Transporter"/>
</dbReference>
<dbReference type="Pfam" id="PF01545">
    <property type="entry name" value="Cation_efflux"/>
    <property type="match status" value="1"/>
</dbReference>
<feature type="domain" description="Cation efflux protein transmembrane" evidence="8">
    <location>
        <begin position="123"/>
        <end position="313"/>
    </location>
</feature>
<proteinExistence type="predicted"/>
<dbReference type="PANTHER" id="PTHR43840">
    <property type="entry name" value="MITOCHONDRIAL METAL TRANSPORTER 1-RELATED"/>
    <property type="match status" value="1"/>
</dbReference>
<evidence type="ECO:0000256" key="3">
    <source>
        <dbReference type="ARBA" id="ARBA00022692"/>
    </source>
</evidence>
<comment type="subcellular location">
    <subcellularLocation>
        <location evidence="1">Membrane</location>
        <topology evidence="1">Multi-pass membrane protein</topology>
    </subcellularLocation>
</comment>
<dbReference type="FunFam" id="3.30.70.1350:FF:000005">
    <property type="entry name" value="Metal tolerance protein 4"/>
    <property type="match status" value="1"/>
</dbReference>
<evidence type="ECO:0000256" key="5">
    <source>
        <dbReference type="ARBA" id="ARBA00023136"/>
    </source>
</evidence>
<reference evidence="10" key="1">
    <citation type="submission" date="2020-06" db="EMBL/GenBank/DDBJ databases">
        <title>WGS assembly of Ceratodon purpureus strain R40.</title>
        <authorList>
            <person name="Carey S.B."/>
            <person name="Jenkins J."/>
            <person name="Shu S."/>
            <person name="Lovell J.T."/>
            <person name="Sreedasyam A."/>
            <person name="Maumus F."/>
            <person name="Tiley G.P."/>
            <person name="Fernandez-Pozo N."/>
            <person name="Barry K."/>
            <person name="Chen C."/>
            <person name="Wang M."/>
            <person name="Lipzen A."/>
            <person name="Daum C."/>
            <person name="Saski C.A."/>
            <person name="Payton A.C."/>
            <person name="Mcbreen J.C."/>
            <person name="Conrad R.E."/>
            <person name="Kollar L.M."/>
            <person name="Olsson S."/>
            <person name="Huttunen S."/>
            <person name="Landis J.B."/>
            <person name="Wickett N.J."/>
            <person name="Johnson M.G."/>
            <person name="Rensing S.A."/>
            <person name="Grimwood J."/>
            <person name="Schmutz J."/>
            <person name="Mcdaniel S.F."/>
        </authorList>
    </citation>
    <scope>NUCLEOTIDE SEQUENCE</scope>
    <source>
        <strain evidence="10">R40</strain>
    </source>
</reference>
<dbReference type="NCBIfam" id="TIGR01297">
    <property type="entry name" value="CDF"/>
    <property type="match status" value="1"/>
</dbReference>
<dbReference type="FunFam" id="1.20.1510.10:FF:000005">
    <property type="entry name" value="Putative Cation diffusion facilitator 1"/>
    <property type="match status" value="1"/>
</dbReference>
<comment type="caution">
    <text evidence="10">The sequence shown here is derived from an EMBL/GenBank/DDBJ whole genome shotgun (WGS) entry which is preliminary data.</text>
</comment>
<keyword evidence="2" id="KW-0813">Transport</keyword>
<dbReference type="SUPFAM" id="SSF161111">
    <property type="entry name" value="Cation efflux protein transmembrane domain-like"/>
    <property type="match status" value="1"/>
</dbReference>
<evidence type="ECO:0000256" key="2">
    <source>
        <dbReference type="ARBA" id="ARBA00022448"/>
    </source>
</evidence>
<keyword evidence="3 7" id="KW-0812">Transmembrane</keyword>
<evidence type="ECO:0008006" key="12">
    <source>
        <dbReference type="Google" id="ProtNLM"/>
    </source>
</evidence>
<gene>
    <name evidence="10" type="ORF">KC19_1G277800</name>
</gene>
<evidence type="ECO:0000256" key="6">
    <source>
        <dbReference type="SAM" id="MobiDB-lite"/>
    </source>
</evidence>
<dbReference type="Gene3D" id="1.20.1510.10">
    <property type="entry name" value="Cation efflux protein transmembrane domain"/>
    <property type="match status" value="1"/>
</dbReference>
<dbReference type="SUPFAM" id="SSF160240">
    <property type="entry name" value="Cation efflux protein cytoplasmic domain-like"/>
    <property type="match status" value="1"/>
</dbReference>
<feature type="transmembrane region" description="Helical" evidence="7">
    <location>
        <begin position="117"/>
        <end position="138"/>
    </location>
</feature>
<evidence type="ECO:0000256" key="7">
    <source>
        <dbReference type="SAM" id="Phobius"/>
    </source>
</evidence>
<accession>A0A8T0JBR2</accession>
<dbReference type="Pfam" id="PF16916">
    <property type="entry name" value="ZT_dimer"/>
    <property type="match status" value="1"/>
</dbReference>
<protein>
    <recommendedName>
        <fullName evidence="12">Cation efflux protein cytoplasmic domain-containing protein</fullName>
    </recommendedName>
</protein>
<sequence length="409" mass="45996">MSGSSEMEENGVHEPLLQSNESIETDRGEKANGSVRSRNFDADEATLPVVSENSSKWKYKYHCVLSGDEFCESHNHSEGQREYNRKQREMLARFHEIDSMTARNTGSGDQEEPRESFAINFSYCTNLFLFIIKVIAAARSGSLAIVASALDSLLDLLAGAILWFTKWSMQHINKYKYPIGKSRVQPVGIVVFAAIMASLGLQVLLTGVQELIEGDSTYSLDNRERVWLITVMSTVILSKLGLFLYCRTFRSEIVQTYATDHKLDMLTNSVGLAAALLADWSKWWIDPAGAILLALYTISNWSKTLIENAGSLVGQSAPPEFLQLVTYVAYNHHPKIRRLDTIRAYMLGGLYFVEVDIELPEDMLLREAHNIGETLQNKLEAMPEVERAYVHLDFECSHKPEHDGGSFIV</sequence>
<feature type="transmembrane region" description="Helical" evidence="7">
    <location>
        <begin position="186"/>
        <end position="205"/>
    </location>
</feature>
<dbReference type="Gene3D" id="3.30.70.1350">
    <property type="entry name" value="Cation efflux protein, cytoplasmic domain"/>
    <property type="match status" value="1"/>
</dbReference>
<dbReference type="PANTHER" id="PTHR43840:SF13">
    <property type="entry name" value="CATION EFFLUX PROTEIN CYTOPLASMIC DOMAIN-CONTAINING PROTEIN"/>
    <property type="match status" value="1"/>
</dbReference>
<feature type="transmembrane region" description="Helical" evidence="7">
    <location>
        <begin position="144"/>
        <end position="165"/>
    </location>
</feature>
<dbReference type="InterPro" id="IPR036837">
    <property type="entry name" value="Cation_efflux_CTD_sf"/>
</dbReference>
<dbReference type="InterPro" id="IPR058533">
    <property type="entry name" value="Cation_efflux_TM"/>
</dbReference>
<dbReference type="InterPro" id="IPR002524">
    <property type="entry name" value="Cation_efflux"/>
</dbReference>
<dbReference type="GO" id="GO:0008324">
    <property type="term" value="F:monoatomic cation transmembrane transporter activity"/>
    <property type="evidence" value="ECO:0007669"/>
    <property type="project" value="InterPro"/>
</dbReference>